<keyword evidence="2" id="KW-1185">Reference proteome</keyword>
<protein>
    <submittedName>
        <fullName evidence="1">Uncharacterized protein</fullName>
    </submittedName>
</protein>
<gene>
    <name evidence="1" type="ORF">CQ13_32545</name>
</gene>
<dbReference type="AlphaFoldDB" id="A0A0R3MJJ0"/>
<sequence>MLKISKAGSMRSPVIIVGPLAFKFAKNQRGRASNLYEANLYRKSNDTRRALLCPALWVSPKGAVLIMRAAEPLTEMSDEEYQEAWKAWEYAPGEDSPFEPKACDWGWFEGRRVALDYSTPAWEDDD</sequence>
<organism evidence="1 2">
    <name type="scientific">Bradyrhizobium retamae</name>
    <dbReference type="NCBI Taxonomy" id="1300035"/>
    <lineage>
        <taxon>Bacteria</taxon>
        <taxon>Pseudomonadati</taxon>
        <taxon>Pseudomonadota</taxon>
        <taxon>Alphaproteobacteria</taxon>
        <taxon>Hyphomicrobiales</taxon>
        <taxon>Nitrobacteraceae</taxon>
        <taxon>Bradyrhizobium</taxon>
    </lineage>
</organism>
<evidence type="ECO:0000313" key="2">
    <source>
        <dbReference type="Proteomes" id="UP000052023"/>
    </source>
</evidence>
<dbReference type="OrthoDB" id="8236279at2"/>
<proteinExistence type="predicted"/>
<dbReference type="EMBL" id="LLYA01000178">
    <property type="protein sequence ID" value="KRR20375.1"/>
    <property type="molecule type" value="Genomic_DNA"/>
</dbReference>
<comment type="caution">
    <text evidence="1">The sequence shown here is derived from an EMBL/GenBank/DDBJ whole genome shotgun (WGS) entry which is preliminary data.</text>
</comment>
<accession>A0A0R3MJJ0</accession>
<dbReference type="Proteomes" id="UP000052023">
    <property type="component" value="Unassembled WGS sequence"/>
</dbReference>
<name>A0A0R3MJJ0_9BRAD</name>
<evidence type="ECO:0000313" key="1">
    <source>
        <dbReference type="EMBL" id="KRR20375.1"/>
    </source>
</evidence>
<dbReference type="RefSeq" id="WP_057846190.1">
    <property type="nucleotide sequence ID" value="NZ_LLYA01000178.1"/>
</dbReference>
<reference evidence="1 2" key="1">
    <citation type="submission" date="2014-03" db="EMBL/GenBank/DDBJ databases">
        <title>Bradyrhizobium valentinum sp. nov., isolated from effective nodules of Lupinus mariae-josephae, a lupine endemic of basic-lime soils in Eastern Spain.</title>
        <authorList>
            <person name="Duran D."/>
            <person name="Rey L."/>
            <person name="Navarro A."/>
            <person name="Busquets A."/>
            <person name="Imperial J."/>
            <person name="Ruiz-Argueso T."/>
        </authorList>
    </citation>
    <scope>NUCLEOTIDE SEQUENCE [LARGE SCALE GENOMIC DNA]</scope>
    <source>
        <strain evidence="1 2">Ro19</strain>
    </source>
</reference>